<reference evidence="4 5" key="1">
    <citation type="submission" date="2024-02" db="EMBL/GenBank/DDBJ databases">
        <title>De novo assembly and annotation of 12 fungi associated with fruit tree decline syndrome in Ontario, Canada.</title>
        <authorList>
            <person name="Sulman M."/>
            <person name="Ellouze W."/>
            <person name="Ilyukhin E."/>
        </authorList>
    </citation>
    <scope>NUCLEOTIDE SEQUENCE [LARGE SCALE GENOMIC DNA]</scope>
    <source>
        <strain evidence="4 5">M1-105</strain>
    </source>
</reference>
<evidence type="ECO:0000313" key="5">
    <source>
        <dbReference type="Proteomes" id="UP001521116"/>
    </source>
</evidence>
<dbReference type="PANTHER" id="PTHR10039:SF17">
    <property type="entry name" value="FUNGAL STAND N-TERMINAL GOODBYE DOMAIN-CONTAINING PROTEIN-RELATED"/>
    <property type="match status" value="1"/>
</dbReference>
<feature type="compositionally biased region" description="Polar residues" evidence="2">
    <location>
        <begin position="49"/>
        <end position="62"/>
    </location>
</feature>
<gene>
    <name evidence="4" type="ORF">SLS56_005573</name>
</gene>
<dbReference type="PANTHER" id="PTHR10039">
    <property type="entry name" value="AMELOGENIN"/>
    <property type="match status" value="1"/>
</dbReference>
<feature type="compositionally biased region" description="Polar residues" evidence="2">
    <location>
        <begin position="346"/>
        <end position="370"/>
    </location>
</feature>
<dbReference type="InterPro" id="IPR056884">
    <property type="entry name" value="NPHP3-like_N"/>
</dbReference>
<name>A0ABR3SUV1_9PEZI</name>
<evidence type="ECO:0000313" key="4">
    <source>
        <dbReference type="EMBL" id="KAL1629130.1"/>
    </source>
</evidence>
<dbReference type="EMBL" id="JAJVDC020000057">
    <property type="protein sequence ID" value="KAL1629130.1"/>
    <property type="molecule type" value="Genomic_DNA"/>
</dbReference>
<feature type="region of interest" description="Disordered" evidence="2">
    <location>
        <begin position="1"/>
        <end position="68"/>
    </location>
</feature>
<evidence type="ECO:0000256" key="1">
    <source>
        <dbReference type="ARBA" id="ARBA00022737"/>
    </source>
</evidence>
<proteinExistence type="predicted"/>
<keyword evidence="5" id="KW-1185">Reference proteome</keyword>
<feature type="region of interest" description="Disordered" evidence="2">
    <location>
        <begin position="824"/>
        <end position="847"/>
    </location>
</feature>
<feature type="region of interest" description="Disordered" evidence="2">
    <location>
        <begin position="343"/>
        <end position="370"/>
    </location>
</feature>
<evidence type="ECO:0000259" key="3">
    <source>
        <dbReference type="Pfam" id="PF24883"/>
    </source>
</evidence>
<feature type="domain" description="Nephrocystin 3-like N-terminal" evidence="3">
    <location>
        <begin position="385"/>
        <end position="537"/>
    </location>
</feature>
<accession>A0ABR3SUV1</accession>
<evidence type="ECO:0000256" key="2">
    <source>
        <dbReference type="SAM" id="MobiDB-lite"/>
    </source>
</evidence>
<sequence length="1338" mass="152222">MPQPDFPKSRKRDKFKNFFVPKPQNDDPSQLDSIRHPDHDDEGQENDSKPASSTPQSQSCSDANPFLKSRGDHDAAILDDVVKEVDEYLKESWEEFKHKRDREGMLKHVRNVFEKSYNAVTKIIDISKLGLEIASASFKSVSEYFDKIMQFFDKTADIFQHLLYLGQEFLGPKSENSLVWEPVEAILTTVLKICAHASKELESLFKTWAGVTFRGGGKLQEELDKMVSEKNKLNEALSIILSKDARKLLQENAVSREILLQIESKQDDNWNRFWNGVQVSEDGTFRMTLKRTSKDPAARQDAEFLELQQRVQDPDQLPLREEYRQCFVAHNDWNPSWWNGPDAINPNDSNATKSGTSETTKINSPRPTETNNLEVINLDSQGATQPVDGPSGTKLRWIIGPGGVGKSYYAYNTFMNLEKISGNNVAMFFFRADREAFRGLRAALASMVGQIAARNPEFCHKALTRLRKHEDLPNNDVLWKLLVPDEHPIQIHLLFDGVDEASKDDRAELVHLLSKLPVLNDAAQGTSPPIRILLTSRSAEDDEISRLKAKKDTLSPSRMRDFFELYCEGQIQRMPRLSKFNSGLRRKIALSLSNQADGMLYIENMLFRLDMKGFESAVLKDMENLPRTLDEVYSQMLEDSLRGLDNEQIRTIQALLTWLAFAFRPVSIQEAIDITGILFKSDKSFVLEDEIFRRFSGEPNLQPKDSRTDIRMGLFASHLLILDMGTHLLCRKKTEPSLLSYAACFWFDHFLEMCKAAPEKEDIKDLYRVTANLASVLSNSGNFAMKFETHASKVYSKIRSGKDRDLPVLIACWFEKAKNEEQITNSSTRDGWSSPYEGAKENRVEPAEPSIANDTRIWGRDSCIVLDSKSQAKLDSQIRQWLVNMGKNPASKALSGLARGHGDNWLAQTTPSAVAGIYKFASDALSLTIIRGPSDKDRAISVRGTVERLQLKAQAGKLDLAIGLAQESLDDFDEAIESFEKGLSELFTRRGRYSCLMGLFRWQHCSSFVERGIEKADGAHMLVHIVDWLIQDENFDMKSPQKETVIAFLRWKRDALLQRAQCHSSRNLPEDRAFVLDLISRARKTPLKEPMEGFVLNQLAEAFVCQDGEDSESFTHDFQDWSDYDKRAWMQWIIETNDSVAFGRLRNAAVADVTDAADKSKMDSFFTDLKKVTSPFKGTRSWSWAQLKIAMLHRSLRNDDKTAKDILLRLLNGKYRHRSSQVLYDARLVLSDILYEEFRKLGPAEPQKRTNVVLQMENIPKLDRTCHVECDLDNSLASINLARVHRILGNFEKYESILRATFMIFVKTALALSEDQRKTDFGSNGDIVPHTTSISKAP</sequence>
<organism evidence="4 5">
    <name type="scientific">Neofusicoccum ribis</name>
    <dbReference type="NCBI Taxonomy" id="45134"/>
    <lineage>
        <taxon>Eukaryota</taxon>
        <taxon>Fungi</taxon>
        <taxon>Dikarya</taxon>
        <taxon>Ascomycota</taxon>
        <taxon>Pezizomycotina</taxon>
        <taxon>Dothideomycetes</taxon>
        <taxon>Dothideomycetes incertae sedis</taxon>
        <taxon>Botryosphaeriales</taxon>
        <taxon>Botryosphaeriaceae</taxon>
        <taxon>Neofusicoccum</taxon>
    </lineage>
</organism>
<comment type="caution">
    <text evidence="4">The sequence shown here is derived from an EMBL/GenBank/DDBJ whole genome shotgun (WGS) entry which is preliminary data.</text>
</comment>
<dbReference type="Pfam" id="PF24883">
    <property type="entry name" value="NPHP3_N"/>
    <property type="match status" value="1"/>
</dbReference>
<keyword evidence="1" id="KW-0677">Repeat</keyword>
<protein>
    <recommendedName>
        <fullName evidence="3">Nephrocystin 3-like N-terminal domain-containing protein</fullName>
    </recommendedName>
</protein>
<dbReference type="Proteomes" id="UP001521116">
    <property type="component" value="Unassembled WGS sequence"/>
</dbReference>